<dbReference type="RefSeq" id="WP_068708999.1">
    <property type="nucleotide sequence ID" value="NZ_BAAAXQ010000029.1"/>
</dbReference>
<organism evidence="2 3">
    <name type="scientific">Tetragenococcus solitarius</name>
    <dbReference type="NCBI Taxonomy" id="71453"/>
    <lineage>
        <taxon>Bacteria</taxon>
        <taxon>Bacillati</taxon>
        <taxon>Bacillota</taxon>
        <taxon>Bacilli</taxon>
        <taxon>Lactobacillales</taxon>
        <taxon>Enterococcaceae</taxon>
        <taxon>Tetragenococcus</taxon>
    </lineage>
</organism>
<evidence type="ECO:0000313" key="2">
    <source>
        <dbReference type="EMBL" id="GAA3015971.1"/>
    </source>
</evidence>
<dbReference type="PROSITE" id="PS50937">
    <property type="entry name" value="HTH_MERR_2"/>
    <property type="match status" value="1"/>
</dbReference>
<reference evidence="3" key="1">
    <citation type="journal article" date="2019" name="Int. J. Syst. Evol. Microbiol.">
        <title>The Global Catalogue of Microorganisms (GCM) 10K type strain sequencing project: providing services to taxonomists for standard genome sequencing and annotation.</title>
        <authorList>
            <consortium name="The Broad Institute Genomics Platform"/>
            <consortium name="The Broad Institute Genome Sequencing Center for Infectious Disease"/>
            <person name="Wu L."/>
            <person name="Ma J."/>
        </authorList>
    </citation>
    <scope>NUCLEOTIDE SEQUENCE [LARGE SCALE GENOMIC DNA]</scope>
    <source>
        <strain evidence="3">JCM 8736</strain>
    </source>
</reference>
<evidence type="ECO:0000313" key="3">
    <source>
        <dbReference type="Proteomes" id="UP001501577"/>
    </source>
</evidence>
<evidence type="ECO:0000259" key="1">
    <source>
        <dbReference type="PROSITE" id="PS50937"/>
    </source>
</evidence>
<dbReference type="EMBL" id="BAAAXQ010000029">
    <property type="protein sequence ID" value="GAA3015971.1"/>
    <property type="molecule type" value="Genomic_DNA"/>
</dbReference>
<feature type="domain" description="HTH merR-type" evidence="1">
    <location>
        <begin position="18"/>
        <end position="86"/>
    </location>
</feature>
<dbReference type="Proteomes" id="UP001501577">
    <property type="component" value="Unassembled WGS sequence"/>
</dbReference>
<keyword evidence="3" id="KW-1185">Reference proteome</keyword>
<sequence length="162" mass="18773">MLNSLKDLLISDDLLVGISELSKMSGTSPRQLRYWEKKGFITSVSKSTENSAPRNYRLLTVIKVELIQHFLMEGFSLQKANEKADKHLKKVAHIRNVFAKNIRDLAVLNDRYTIFTIGVFEPNNELMAIIYDDLTEKLSYQLFDEQTSIDYQQLIEKMTTHN</sequence>
<dbReference type="SMART" id="SM00422">
    <property type="entry name" value="HTH_MERR"/>
    <property type="match status" value="1"/>
</dbReference>
<proteinExistence type="predicted"/>
<dbReference type="Pfam" id="PF13411">
    <property type="entry name" value="MerR_1"/>
    <property type="match status" value="1"/>
</dbReference>
<gene>
    <name evidence="2" type="ORF">GCM10019998_10260</name>
</gene>
<dbReference type="CDD" id="cd01105">
    <property type="entry name" value="HTH_GlnR-like"/>
    <property type="match status" value="1"/>
</dbReference>
<dbReference type="InterPro" id="IPR000551">
    <property type="entry name" value="MerR-type_HTH_dom"/>
</dbReference>
<dbReference type="Gene3D" id="1.10.1660.10">
    <property type="match status" value="1"/>
</dbReference>
<dbReference type="SUPFAM" id="SSF46955">
    <property type="entry name" value="Putative DNA-binding domain"/>
    <property type="match status" value="1"/>
</dbReference>
<accession>A0ABP6KRN7</accession>
<protein>
    <submittedName>
        <fullName evidence="2">MerR family transcriptional regulator</fullName>
    </submittedName>
</protein>
<comment type="caution">
    <text evidence="2">The sequence shown here is derived from an EMBL/GenBank/DDBJ whole genome shotgun (WGS) entry which is preliminary data.</text>
</comment>
<name>A0ABP6KRN7_9ENTE</name>
<dbReference type="InterPro" id="IPR009061">
    <property type="entry name" value="DNA-bd_dom_put_sf"/>
</dbReference>